<feature type="domain" description="ABC transmembrane type-1" evidence="17">
    <location>
        <begin position="637"/>
        <end position="925"/>
    </location>
</feature>
<keyword evidence="5" id="KW-0547">Nucleotide-binding</keyword>
<evidence type="ECO:0000256" key="6">
    <source>
        <dbReference type="ARBA" id="ARBA00022840"/>
    </source>
</evidence>
<comment type="subunit">
    <text evidence="2">Homodimer.</text>
</comment>
<dbReference type="InterPro" id="IPR039421">
    <property type="entry name" value="Type_1_exporter"/>
</dbReference>
<evidence type="ECO:0000256" key="7">
    <source>
        <dbReference type="ARBA" id="ARBA00022967"/>
    </source>
</evidence>
<protein>
    <recommendedName>
        <fullName evidence="11">Iron-sulfur clusters transporter ATM1, mitochondrial</fullName>
    </recommendedName>
    <alternativeName>
        <fullName evidence="12">Iron-sulfur clusters transporter atm1, mitochondrial</fullName>
    </alternativeName>
</protein>
<dbReference type="Gene3D" id="1.20.1560.10">
    <property type="entry name" value="ABC transporter type 1, transmembrane domain"/>
    <property type="match status" value="1"/>
</dbReference>
<evidence type="ECO:0000256" key="4">
    <source>
        <dbReference type="ARBA" id="ARBA00022692"/>
    </source>
</evidence>
<evidence type="ECO:0000256" key="11">
    <source>
        <dbReference type="ARBA" id="ARBA00039906"/>
    </source>
</evidence>
<feature type="compositionally biased region" description="Basic and acidic residues" evidence="13">
    <location>
        <begin position="1147"/>
        <end position="1156"/>
    </location>
</feature>
<organism evidence="18 19">
    <name type="scientific">Dentiscutata erythropus</name>
    <dbReference type="NCBI Taxonomy" id="1348616"/>
    <lineage>
        <taxon>Eukaryota</taxon>
        <taxon>Fungi</taxon>
        <taxon>Fungi incertae sedis</taxon>
        <taxon>Mucoromycota</taxon>
        <taxon>Glomeromycotina</taxon>
        <taxon>Glomeromycetes</taxon>
        <taxon>Diversisporales</taxon>
        <taxon>Gigasporaceae</taxon>
        <taxon>Dentiscutata</taxon>
    </lineage>
</organism>
<dbReference type="GO" id="GO:0006879">
    <property type="term" value="P:intracellular iron ion homeostasis"/>
    <property type="evidence" value="ECO:0007669"/>
    <property type="project" value="TreeGrafter"/>
</dbReference>
<dbReference type="InterPro" id="IPR027417">
    <property type="entry name" value="P-loop_NTPase"/>
</dbReference>
<dbReference type="FunFam" id="1.20.1560.10:FF:000004">
    <property type="entry name" value="ATP-binding cassette sub-family B member 7"/>
    <property type="match status" value="1"/>
</dbReference>
<evidence type="ECO:0000256" key="14">
    <source>
        <dbReference type="SAM" id="Phobius"/>
    </source>
</evidence>
<feature type="domain" description="F-box" evidence="15">
    <location>
        <begin position="1"/>
        <end position="42"/>
    </location>
</feature>
<dbReference type="InterPro" id="IPR036640">
    <property type="entry name" value="ABC1_TM_sf"/>
</dbReference>
<dbReference type="Pfam" id="PF00005">
    <property type="entry name" value="ABC_tran"/>
    <property type="match status" value="1"/>
</dbReference>
<evidence type="ECO:0000256" key="10">
    <source>
        <dbReference type="ARBA" id="ARBA00024363"/>
    </source>
</evidence>
<comment type="caution">
    <text evidence="18">The sequence shown here is derived from an EMBL/GenBank/DDBJ whole genome shotgun (WGS) entry which is preliminary data.</text>
</comment>
<evidence type="ECO:0000256" key="12">
    <source>
        <dbReference type="ARBA" id="ARBA00040792"/>
    </source>
</evidence>
<evidence type="ECO:0000256" key="9">
    <source>
        <dbReference type="ARBA" id="ARBA00023136"/>
    </source>
</evidence>
<keyword evidence="6" id="KW-0067">ATP-binding</keyword>
<dbReference type="PANTHER" id="PTHR24221">
    <property type="entry name" value="ATP-BINDING CASSETTE SUB-FAMILY B"/>
    <property type="match status" value="1"/>
</dbReference>
<feature type="compositionally biased region" description="Acidic residues" evidence="13">
    <location>
        <begin position="1134"/>
        <end position="1146"/>
    </location>
</feature>
<comment type="subcellular location">
    <subcellularLocation>
        <location evidence="1">Mitochondrion inner membrane</location>
        <topology evidence="1">Multi-pass membrane protein</topology>
    </subcellularLocation>
</comment>
<feature type="region of interest" description="Disordered" evidence="13">
    <location>
        <begin position="1134"/>
        <end position="1156"/>
    </location>
</feature>
<keyword evidence="8 14" id="KW-1133">Transmembrane helix</keyword>
<dbReference type="Gene3D" id="3.40.50.300">
    <property type="entry name" value="P-loop containing nucleotide triphosphate hydrolases"/>
    <property type="match status" value="2"/>
</dbReference>
<dbReference type="SMART" id="SM00382">
    <property type="entry name" value="AAA"/>
    <property type="match status" value="1"/>
</dbReference>
<dbReference type="GO" id="GO:0016887">
    <property type="term" value="F:ATP hydrolysis activity"/>
    <property type="evidence" value="ECO:0007669"/>
    <property type="project" value="InterPro"/>
</dbReference>
<evidence type="ECO:0000256" key="3">
    <source>
        <dbReference type="ARBA" id="ARBA00022448"/>
    </source>
</evidence>
<feature type="transmembrane region" description="Helical" evidence="14">
    <location>
        <begin position="669"/>
        <end position="688"/>
    </location>
</feature>
<name>A0A9N9FQA4_9GLOM</name>
<sequence>MSLPPEILQAIFEELDEPSLYSSILVNRDWCQNAISNLWANPLEFGYNNRNQIYYDKLASILSTYISLLPNESRHKLIEVYIARPEDFSNINLMFNYSQFLQNLNYILLQDSIEKILDIQYDGNESDRINLVSEELLKMFLNQNSRLKSLDFSYQKLSGIIISHLDKRIIDFPLEISLGNLPGIITALSRLKKFSCNTPSKFLSTLAAITLELQSLNIYDGEDSHGVISLINAQKKLKEIDIHICRDIPRIISVLSNKSKTFQKFALSARNAYISIGLPSLSDCLEILCNSSDLEELTLIFPRGALAQAQWLIRRHAAQMRLRLQQQQTRTLQFLNQTIRAHRQNFPHQSHQRASAHRRNRAMSRTLEGSLQNPFLITSPRPIPIRTTQHQENNRQSNTFVTQPPRQILFTNSGPTKLRKLMITYHLSHYIQSFVSLIQNTKGTLEIIKLDITNALDPHIYPTLFSTIVNNCPNLTFIHLYIPNESLFELSQLFRKCLKLEDIHLFGDQNNSIDISPFLEEMSTIVPIGLRKLELGISWNYSVDALRSFLGSCMIKLKFKPCKFYHGDLSDEIDNLFQFYQIIGNHHTILVFDLQKLARELDFFVDRTLRKTHWRIVKHLIGYIWPKDDLSIKIRVIVALSFLVGGKILNVQVPFFFKYIVDSLNVDAAQIGTAMTVVGAMIAGYGLARIGSTLFSELRNAIFANVAQKAIRQVAKNVFHHLHKLDLDFHLKRQTGGLSRAIDRGTKGISFLLSSLVFHVLPTALEIAIVCGILINNYGTRFATVTIITMATYAAFTIKTTSWRTRFRKEVNQADNEAATVAVDSLLNFEAVKYFNNEKFETEQYDKALSKYEKASLKVATSLAFLNSGQNFIFSSALTAMMVLAAQGIVQGTLTVGDLVMINQLVFQLSLPLNFLGSVYRELRQSLIDMDIMFNLQSMNITIKDTPDVKPLIIQGGEIRFENVVFGYHPERPILNGVSFVAPRGKKIAIVGPSGCGKSTILRLLFRFYDPQSGSIYIDGQDIKKVTLESLRKSIGVVPQETALFNNTIYHNILYGKINASPSEVEHAAKRAQIHENKTSMFVAHRLKSISDADKILVLYDGVIVERGTHNDLVNKEDSLYGDMWFSQEMADPILDEEYGENQENDGTEKPDSTRN</sequence>
<dbReference type="OrthoDB" id="2380969at2759"/>
<evidence type="ECO:0000259" key="16">
    <source>
        <dbReference type="PROSITE" id="PS50893"/>
    </source>
</evidence>
<dbReference type="InterPro" id="IPR003593">
    <property type="entry name" value="AAA+_ATPase"/>
</dbReference>
<keyword evidence="19" id="KW-1185">Reference proteome</keyword>
<evidence type="ECO:0000256" key="5">
    <source>
        <dbReference type="ARBA" id="ARBA00022741"/>
    </source>
</evidence>
<evidence type="ECO:0000256" key="8">
    <source>
        <dbReference type="ARBA" id="ARBA00022989"/>
    </source>
</evidence>
<dbReference type="GO" id="GO:0140466">
    <property type="term" value="P:iron-sulfur cluster export from the mitochondrion"/>
    <property type="evidence" value="ECO:0007669"/>
    <property type="project" value="UniProtKB-ARBA"/>
</dbReference>
<evidence type="ECO:0000313" key="18">
    <source>
        <dbReference type="EMBL" id="CAG8552446.1"/>
    </source>
</evidence>
<dbReference type="AlphaFoldDB" id="A0A9N9FQA4"/>
<dbReference type="PANTHER" id="PTHR24221:SF402">
    <property type="entry name" value="IRON-SULFUR CLUSTERS TRANSPORTER ABCB7, MITOCHONDRIAL"/>
    <property type="match status" value="1"/>
</dbReference>
<comment type="similarity">
    <text evidence="10">Belongs to the ABC transporter superfamily. ABCB family. Heavy Metal importer (TC 3.A.1.210) subfamily.</text>
</comment>
<dbReference type="SUPFAM" id="SSF52540">
    <property type="entry name" value="P-loop containing nucleoside triphosphate hydrolases"/>
    <property type="match status" value="1"/>
</dbReference>
<dbReference type="InterPro" id="IPR001810">
    <property type="entry name" value="F-box_dom"/>
</dbReference>
<dbReference type="InterPro" id="IPR011527">
    <property type="entry name" value="ABC1_TM_dom"/>
</dbReference>
<dbReference type="Pfam" id="PF00664">
    <property type="entry name" value="ABC_membrane"/>
    <property type="match status" value="1"/>
</dbReference>
<dbReference type="EMBL" id="CAJVPY010002214">
    <property type="protein sequence ID" value="CAG8552446.1"/>
    <property type="molecule type" value="Genomic_DNA"/>
</dbReference>
<feature type="transmembrane region" description="Helical" evidence="14">
    <location>
        <begin position="872"/>
        <end position="890"/>
    </location>
</feature>
<dbReference type="PROSITE" id="PS50181">
    <property type="entry name" value="FBOX"/>
    <property type="match status" value="1"/>
</dbReference>
<evidence type="ECO:0000313" key="19">
    <source>
        <dbReference type="Proteomes" id="UP000789405"/>
    </source>
</evidence>
<evidence type="ECO:0000256" key="13">
    <source>
        <dbReference type="SAM" id="MobiDB-lite"/>
    </source>
</evidence>
<accession>A0A9N9FQA4</accession>
<dbReference type="PROSITE" id="PS50929">
    <property type="entry name" value="ABC_TM1F"/>
    <property type="match status" value="1"/>
</dbReference>
<evidence type="ECO:0000259" key="17">
    <source>
        <dbReference type="PROSITE" id="PS50929"/>
    </source>
</evidence>
<evidence type="ECO:0000259" key="15">
    <source>
        <dbReference type="PROSITE" id="PS50181"/>
    </source>
</evidence>
<proteinExistence type="inferred from homology"/>
<keyword evidence="3" id="KW-0813">Transport</keyword>
<dbReference type="SUPFAM" id="SSF90123">
    <property type="entry name" value="ABC transporter transmembrane region"/>
    <property type="match status" value="1"/>
</dbReference>
<reference evidence="18" key="1">
    <citation type="submission" date="2021-06" db="EMBL/GenBank/DDBJ databases">
        <authorList>
            <person name="Kallberg Y."/>
            <person name="Tangrot J."/>
            <person name="Rosling A."/>
        </authorList>
    </citation>
    <scope>NUCLEOTIDE SEQUENCE</scope>
    <source>
        <strain evidence="18">MA453B</strain>
    </source>
</reference>
<feature type="transmembrane region" description="Helical" evidence="14">
    <location>
        <begin position="749"/>
        <end position="775"/>
    </location>
</feature>
<evidence type="ECO:0000256" key="1">
    <source>
        <dbReference type="ARBA" id="ARBA00004448"/>
    </source>
</evidence>
<dbReference type="PROSITE" id="PS50893">
    <property type="entry name" value="ABC_TRANSPORTER_2"/>
    <property type="match status" value="1"/>
</dbReference>
<dbReference type="GO" id="GO:0140359">
    <property type="term" value="F:ABC-type transporter activity"/>
    <property type="evidence" value="ECO:0007669"/>
    <property type="project" value="InterPro"/>
</dbReference>
<keyword evidence="9 14" id="KW-0472">Membrane</keyword>
<keyword evidence="7" id="KW-1278">Translocase</keyword>
<feature type="transmembrane region" description="Helical" evidence="14">
    <location>
        <begin position="781"/>
        <end position="798"/>
    </location>
</feature>
<dbReference type="InterPro" id="IPR003439">
    <property type="entry name" value="ABC_transporter-like_ATP-bd"/>
</dbReference>
<dbReference type="Proteomes" id="UP000789405">
    <property type="component" value="Unassembled WGS sequence"/>
</dbReference>
<dbReference type="GO" id="GO:0005524">
    <property type="term" value="F:ATP binding"/>
    <property type="evidence" value="ECO:0007669"/>
    <property type="project" value="UniProtKB-KW"/>
</dbReference>
<evidence type="ECO:0000256" key="2">
    <source>
        <dbReference type="ARBA" id="ARBA00011738"/>
    </source>
</evidence>
<dbReference type="Pfam" id="PF12937">
    <property type="entry name" value="F-box-like"/>
    <property type="match status" value="1"/>
</dbReference>
<dbReference type="GO" id="GO:0005743">
    <property type="term" value="C:mitochondrial inner membrane"/>
    <property type="evidence" value="ECO:0007669"/>
    <property type="project" value="UniProtKB-SubCell"/>
</dbReference>
<dbReference type="CDD" id="cd18582">
    <property type="entry name" value="ABC_6TM_ATM1_ABCB7"/>
    <property type="match status" value="1"/>
</dbReference>
<keyword evidence="4 14" id="KW-0812">Transmembrane</keyword>
<feature type="domain" description="ABC transporter" evidence="16">
    <location>
        <begin position="959"/>
        <end position="1126"/>
    </location>
</feature>
<gene>
    <name evidence="18" type="ORF">DERYTH_LOCUS5334</name>
</gene>